<dbReference type="InterPro" id="IPR036462">
    <property type="entry name" value="Fumarylacetoacetase_N_sf"/>
</dbReference>
<dbReference type="GO" id="GO:0006559">
    <property type="term" value="P:L-phenylalanine catabolic process"/>
    <property type="evidence" value="ECO:0007669"/>
    <property type="project" value="UniProtKB-UniRule"/>
</dbReference>
<evidence type="ECO:0000256" key="6">
    <source>
        <dbReference type="ARBA" id="ARBA00022837"/>
    </source>
</evidence>
<feature type="binding site" evidence="12">
    <location>
        <position position="215"/>
    </location>
    <ligand>
        <name>Ca(2+)</name>
        <dbReference type="ChEBI" id="CHEBI:29108"/>
    </ligand>
</feature>
<dbReference type="SUPFAM" id="SSF56529">
    <property type="entry name" value="FAH"/>
    <property type="match status" value="1"/>
</dbReference>
<keyword evidence="4 12" id="KW-0479">Metal-binding</keyword>
<evidence type="ECO:0000256" key="13">
    <source>
        <dbReference type="RuleBase" id="RU366008"/>
    </source>
</evidence>
<dbReference type="GO" id="GO:0046872">
    <property type="term" value="F:metal ion binding"/>
    <property type="evidence" value="ECO:0007669"/>
    <property type="project" value="UniProtKB-UniRule"/>
</dbReference>
<evidence type="ECO:0000256" key="3">
    <source>
        <dbReference type="ARBA" id="ARBA00012094"/>
    </source>
</evidence>
<evidence type="ECO:0000256" key="11">
    <source>
        <dbReference type="PIRSR" id="PIRSR605959-2"/>
    </source>
</evidence>
<dbReference type="PANTHER" id="PTHR43069">
    <property type="entry name" value="FUMARYLACETOACETASE"/>
    <property type="match status" value="1"/>
</dbReference>
<evidence type="ECO:0000256" key="8">
    <source>
        <dbReference type="ARBA" id="ARBA00022878"/>
    </source>
</evidence>
<evidence type="ECO:0000256" key="7">
    <source>
        <dbReference type="ARBA" id="ARBA00022842"/>
    </source>
</evidence>
<feature type="binding site" evidence="12">
    <location>
        <position position="269"/>
    </location>
    <ligand>
        <name>Mg(2+)</name>
        <dbReference type="ChEBI" id="CHEBI:18420"/>
    </ligand>
</feature>
<comment type="catalytic activity">
    <reaction evidence="13">
        <text>4-fumarylacetoacetate + H2O = acetoacetate + fumarate + H(+)</text>
        <dbReference type="Rhea" id="RHEA:10244"/>
        <dbReference type="ChEBI" id="CHEBI:13705"/>
        <dbReference type="ChEBI" id="CHEBI:15377"/>
        <dbReference type="ChEBI" id="CHEBI:15378"/>
        <dbReference type="ChEBI" id="CHEBI:18034"/>
        <dbReference type="ChEBI" id="CHEBI:29806"/>
        <dbReference type="EC" id="3.7.1.2"/>
    </reaction>
</comment>
<feature type="binding site" evidence="11">
    <location>
        <position position="256"/>
    </location>
    <ligand>
        <name>substrate</name>
    </ligand>
</feature>
<sequence>MAVHGSQGQLLQSFLPATNHPGFSVQNLPFGIFSTHKQPAPRAGVAIADQILDLKAVSSAGLFTGPILSQAAARKACFAQETLNSFAALGRPAWREARHTIQRLLSATEGILRDDQQLQADCLVPQSDAVMHMPVSIGDYTDFYTSREHASNMGALFRGKDNPLCPNWLHLPVAYSGRSSSIVVSGTNVHRPWGQVQPPGGGDPVFTPCSVLDYELEMAAVIGPGNCPGQPIGVDQAEDHIFGFVVMNDWSARDIQRWEMLPLGPFNSKNFATSISPWIVTIDALNPFRCEAPKQEPGVLPYLQEARRTTFDVPIEVAVQPRGGSESHTVARSNLRHLYWTLPQMIAHHTAGGCNLRPGDLIGTGTISCEVHS</sequence>
<evidence type="ECO:0000313" key="16">
    <source>
        <dbReference type="EMBL" id="KAK9841099.1"/>
    </source>
</evidence>
<feature type="binding site" evidence="11">
    <location>
        <position position="366"/>
    </location>
    <ligand>
        <name>substrate</name>
    </ligand>
</feature>
<keyword evidence="5 13" id="KW-0378">Hydrolase</keyword>
<organism evidence="16 17">
    <name type="scientific">Apatococcus fuscideae</name>
    <dbReference type="NCBI Taxonomy" id="2026836"/>
    <lineage>
        <taxon>Eukaryota</taxon>
        <taxon>Viridiplantae</taxon>
        <taxon>Chlorophyta</taxon>
        <taxon>core chlorophytes</taxon>
        <taxon>Trebouxiophyceae</taxon>
        <taxon>Chlorellales</taxon>
        <taxon>Chlorellaceae</taxon>
        <taxon>Apatococcus</taxon>
    </lineage>
</organism>
<dbReference type="Pfam" id="PF01557">
    <property type="entry name" value="FAA_hydrolase"/>
    <property type="match status" value="1"/>
</dbReference>
<feature type="binding site" evidence="12">
    <location>
        <position position="249"/>
    </location>
    <ligand>
        <name>Ca(2+)</name>
        <dbReference type="ChEBI" id="CHEBI:29108"/>
    </ligand>
</feature>
<evidence type="ECO:0000256" key="4">
    <source>
        <dbReference type="ARBA" id="ARBA00022723"/>
    </source>
</evidence>
<name>A0AAW1S591_9CHLO</name>
<keyword evidence="17" id="KW-1185">Reference proteome</keyword>
<evidence type="ECO:0000256" key="5">
    <source>
        <dbReference type="ARBA" id="ARBA00022801"/>
    </source>
</evidence>
<feature type="binding site" evidence="12">
    <location>
        <position position="142"/>
    </location>
    <ligand>
        <name>Ca(2+)</name>
        <dbReference type="ChEBI" id="CHEBI:29108"/>
    </ligand>
</feature>
<feature type="binding site" evidence="11">
    <location>
        <position position="158"/>
    </location>
    <ligand>
        <name>substrate</name>
    </ligand>
</feature>
<evidence type="ECO:0000259" key="14">
    <source>
        <dbReference type="Pfam" id="PF01557"/>
    </source>
</evidence>
<feature type="binding site" evidence="12">
    <location>
        <position position="273"/>
    </location>
    <ligand>
        <name>Mg(2+)</name>
        <dbReference type="ChEBI" id="CHEBI:18420"/>
    </ligand>
</feature>
<dbReference type="Gene3D" id="2.30.30.230">
    <property type="entry name" value="Fumarylacetoacetase, N-terminal domain"/>
    <property type="match status" value="1"/>
</dbReference>
<dbReference type="EMBL" id="JALJOV010001766">
    <property type="protein sequence ID" value="KAK9841099.1"/>
    <property type="molecule type" value="Genomic_DNA"/>
</dbReference>
<dbReference type="SUPFAM" id="SSF63433">
    <property type="entry name" value="Fumarylacetoacetate hydrolase, FAH, N-terminal domain"/>
    <property type="match status" value="1"/>
</dbReference>
<keyword evidence="8 13" id="KW-0828">Tyrosine catabolism</keyword>
<reference evidence="16 17" key="1">
    <citation type="journal article" date="2024" name="Nat. Commun.">
        <title>Phylogenomics reveals the evolutionary origins of lichenization in chlorophyte algae.</title>
        <authorList>
            <person name="Puginier C."/>
            <person name="Libourel C."/>
            <person name="Otte J."/>
            <person name="Skaloud P."/>
            <person name="Haon M."/>
            <person name="Grisel S."/>
            <person name="Petersen M."/>
            <person name="Berrin J.G."/>
            <person name="Delaux P.M."/>
            <person name="Dal Grande F."/>
            <person name="Keller J."/>
        </authorList>
    </citation>
    <scope>NUCLEOTIDE SEQUENCE [LARGE SCALE GENOMIC DNA]</scope>
    <source>
        <strain evidence="16 17">SAG 2523</strain>
    </source>
</reference>
<comment type="similarity">
    <text evidence="2 13">Belongs to the FAH family.</text>
</comment>
<feature type="binding site" evidence="12">
    <location>
        <position position="249"/>
    </location>
    <ligand>
        <name>Mg(2+)</name>
        <dbReference type="ChEBI" id="CHEBI:18420"/>
    </ligand>
</feature>
<dbReference type="GO" id="GO:0004334">
    <property type="term" value="F:fumarylacetoacetase activity"/>
    <property type="evidence" value="ECO:0007669"/>
    <property type="project" value="UniProtKB-UniRule"/>
</dbReference>
<dbReference type="GO" id="GO:0006572">
    <property type="term" value="P:L-tyrosine catabolic process"/>
    <property type="evidence" value="ECO:0007669"/>
    <property type="project" value="UniProtKB-UniRule"/>
</dbReference>
<feature type="binding site" evidence="11">
    <location>
        <position position="144"/>
    </location>
    <ligand>
        <name>substrate</name>
    </ligand>
</feature>
<dbReference type="PANTHER" id="PTHR43069:SF2">
    <property type="entry name" value="FUMARYLACETOACETASE"/>
    <property type="match status" value="1"/>
</dbReference>
<proteinExistence type="inferred from homology"/>
<dbReference type="Gene3D" id="3.90.850.10">
    <property type="entry name" value="Fumarylacetoacetase-like, C-terminal domain"/>
    <property type="match status" value="1"/>
</dbReference>
<gene>
    <name evidence="16" type="ORF">WJX84_001371</name>
</gene>
<dbReference type="InterPro" id="IPR036663">
    <property type="entry name" value="Fumarylacetoacetase_C_sf"/>
</dbReference>
<evidence type="ECO:0000256" key="12">
    <source>
        <dbReference type="PIRSR" id="PIRSR605959-3"/>
    </source>
</evidence>
<dbReference type="AlphaFoldDB" id="A0AAW1S591"/>
<keyword evidence="6 12" id="KW-0106">Calcium</keyword>
<dbReference type="FunFam" id="2.30.30.230:FF:000001">
    <property type="entry name" value="Fumarylacetoacetase"/>
    <property type="match status" value="1"/>
</dbReference>
<evidence type="ECO:0000313" key="17">
    <source>
        <dbReference type="Proteomes" id="UP001485043"/>
    </source>
</evidence>
<dbReference type="InterPro" id="IPR005959">
    <property type="entry name" value="Fumarylacetoacetase"/>
</dbReference>
<dbReference type="GO" id="GO:1902000">
    <property type="term" value="P:homogentisate catabolic process"/>
    <property type="evidence" value="ECO:0007669"/>
    <property type="project" value="TreeGrafter"/>
</dbReference>
<comment type="caution">
    <text evidence="16">The sequence shown here is derived from an EMBL/GenBank/DDBJ whole genome shotgun (WGS) entry which is preliminary data.</text>
</comment>
<feature type="domain" description="Fumarylacetoacetase-like C-terminal" evidence="14">
    <location>
        <begin position="141"/>
        <end position="369"/>
    </location>
</feature>
<accession>A0AAW1S591</accession>
<keyword evidence="7 12" id="KW-0460">Magnesium</keyword>
<comment type="pathway">
    <text evidence="1 13">Amino-acid degradation; L-phenylalanine degradation; acetoacetate and fumarate from L-phenylalanine: step 6/6.</text>
</comment>
<dbReference type="EC" id="3.7.1.2" evidence="3 13"/>
<feature type="binding site" evidence="12">
    <location>
        <position position="217"/>
    </location>
    <ligand>
        <name>Ca(2+)</name>
        <dbReference type="ChEBI" id="CHEBI:29108"/>
    </ligand>
</feature>
<evidence type="ECO:0000256" key="1">
    <source>
        <dbReference type="ARBA" id="ARBA00004782"/>
    </source>
</evidence>
<keyword evidence="9 13" id="KW-0585">Phenylalanine catabolism</keyword>
<feature type="domain" description="Fumarylacetoacetase N-terminal" evidence="15">
    <location>
        <begin position="26"/>
        <end position="134"/>
    </location>
</feature>
<protein>
    <recommendedName>
        <fullName evidence="3 13">Fumarylacetoacetase</fullName>
        <ecNumber evidence="3 13">3.7.1.2</ecNumber>
    </recommendedName>
    <alternativeName>
        <fullName evidence="13">Fumarylacetoacetate hydrolase</fullName>
    </alternativeName>
</protein>
<evidence type="ECO:0000256" key="2">
    <source>
        <dbReference type="ARBA" id="ARBA00010211"/>
    </source>
</evidence>
<dbReference type="Pfam" id="PF09298">
    <property type="entry name" value="FAA_hydrolase_N"/>
    <property type="match status" value="1"/>
</dbReference>
<evidence type="ECO:0000259" key="15">
    <source>
        <dbReference type="Pfam" id="PF09298"/>
    </source>
</evidence>
<evidence type="ECO:0000256" key="9">
    <source>
        <dbReference type="ARBA" id="ARBA00023232"/>
    </source>
</evidence>
<dbReference type="Proteomes" id="UP001485043">
    <property type="component" value="Unassembled WGS sequence"/>
</dbReference>
<dbReference type="NCBIfam" id="TIGR01266">
    <property type="entry name" value="fum_ac_acetase"/>
    <property type="match status" value="1"/>
</dbReference>
<dbReference type="InterPro" id="IPR011234">
    <property type="entry name" value="Fumarylacetoacetase-like_C"/>
</dbReference>
<evidence type="ECO:0000256" key="10">
    <source>
        <dbReference type="PIRSR" id="PIRSR605959-1"/>
    </source>
</evidence>
<dbReference type="InterPro" id="IPR015377">
    <property type="entry name" value="Fumarylacetoacetase_N"/>
</dbReference>
<comment type="cofactor">
    <cofactor evidence="13">
        <name>Mg(2+)</name>
        <dbReference type="ChEBI" id="CHEBI:18420"/>
    </cofactor>
    <cofactor evidence="13">
        <name>Ca(2+)</name>
        <dbReference type="ChEBI" id="CHEBI:29108"/>
    </cofactor>
</comment>
<feature type="active site" description="Proton acceptor" evidence="10">
    <location>
        <position position="149"/>
    </location>
</feature>